<dbReference type="RefSeq" id="WP_011179081.1">
    <property type="nucleotide sequence ID" value="NC_005955.1"/>
</dbReference>
<keyword evidence="2" id="KW-1133">Transmembrane helix</keyword>
<sequence>MVDFVGILKKAIDAQINVTPQVRERVYKRAIETLEHQFAAATIPKAIADEQKKILQSAIAAVEEEYLAVEKELLSSVIGWNPKGIAEDDKHIQNSILPQENEFSVVKMESRQGSITSSKDNQAFGESSESGIPDAELVNMEAYLTSQDADNNTFKTSPLALSLQGDNPHIVSHIFSQALRRANRSSMQRRIVISAAVVTSFVMLIIGIYFIGVRVFVLNDHQLSGGNVQASHLLPKAPAVKRKLTKRLLEDGSEVDVGLNPTADSSNEEGISTVVTSNLQSIEQPGEAVFYQARTNYDAEKVATGNARWTLIKESSVKGGPEESAIQGDITIPDKGLSLRLILRRNTDLSFPAAYIMDLIFILSDKFSGQAIRNVQAVTFKASEQSVGQALKRAVAAKIDDDFFLVALSGNHPFLNRNLQLMRELDWMRLVLTDKNGRINELTFAKGPTGKSIFNEVIGQWLAQTEKLTGLGQTK</sequence>
<evidence type="ECO:0000313" key="4">
    <source>
        <dbReference type="Proteomes" id="UP000000597"/>
    </source>
</evidence>
<evidence type="ECO:0000256" key="1">
    <source>
        <dbReference type="SAM" id="Coils"/>
    </source>
</evidence>
<organism evidence="3 4">
    <name type="scientific">Bartonella quintana (strain Toulouse)</name>
    <name type="common">Rochalimaea quintana</name>
    <dbReference type="NCBI Taxonomy" id="283165"/>
    <lineage>
        <taxon>Bacteria</taxon>
        <taxon>Pseudomonadati</taxon>
        <taxon>Pseudomonadota</taxon>
        <taxon>Alphaproteobacteria</taxon>
        <taxon>Hyphomicrobiales</taxon>
        <taxon>Bartonellaceae</taxon>
        <taxon>Bartonella</taxon>
    </lineage>
</organism>
<reference evidence="3 4" key="1">
    <citation type="journal article" date="2004" name="Proc. Natl. Acad. Sci. U.S.A.">
        <title>The louse-borne human pathogen Bartonella quintana is a genomic derivative of the zoonotic agent Bartonella henselae.</title>
        <authorList>
            <person name="Alsmark U.C.M."/>
            <person name="Frank A.C."/>
            <person name="Karlberg E.O."/>
            <person name="Legault B.-A."/>
            <person name="Ardell D.H."/>
            <person name="Canbaeck B."/>
            <person name="Eriksson A.-S."/>
            <person name="Naeslund A.K."/>
            <person name="Handley S.A."/>
            <person name="Huvet M."/>
            <person name="La Scola B."/>
            <person name="Holmberg M."/>
            <person name="Andersson S.G.E."/>
        </authorList>
    </citation>
    <scope>NUCLEOTIDE SEQUENCE [LARGE SCALE GENOMIC DNA]</scope>
    <source>
        <strain evidence="3 4">Toulouse</strain>
    </source>
</reference>
<evidence type="ECO:0000313" key="3">
    <source>
        <dbReference type="EMBL" id="CAF25782.1"/>
    </source>
</evidence>
<proteinExistence type="predicted"/>
<keyword evidence="2" id="KW-0472">Membrane</keyword>
<dbReference type="AlphaFoldDB" id="A0A0H3LTH9"/>
<evidence type="ECO:0008006" key="5">
    <source>
        <dbReference type="Google" id="ProtNLM"/>
    </source>
</evidence>
<feature type="coiled-coil region" evidence="1">
    <location>
        <begin position="45"/>
        <end position="72"/>
    </location>
</feature>
<name>A0A0H3LTH9_BARQU</name>
<dbReference type="eggNOG" id="COG5373">
    <property type="taxonomic scope" value="Bacteria"/>
</dbReference>
<keyword evidence="2" id="KW-0812">Transmembrane</keyword>
<protein>
    <recommendedName>
        <fullName evidence="5">Transmembrane protein</fullName>
    </recommendedName>
</protein>
<dbReference type="KEGG" id="bqu:BQ02810"/>
<dbReference type="Proteomes" id="UP000000597">
    <property type="component" value="Chromosome"/>
</dbReference>
<dbReference type="EMBL" id="BX897700">
    <property type="protein sequence ID" value="CAF25782.1"/>
    <property type="molecule type" value="Genomic_DNA"/>
</dbReference>
<feature type="transmembrane region" description="Helical" evidence="2">
    <location>
        <begin position="191"/>
        <end position="212"/>
    </location>
</feature>
<accession>A0A0H3LTH9</accession>
<gene>
    <name evidence="3" type="ordered locus">BQ02810</name>
</gene>
<dbReference type="HOGENOM" id="CLU_019739_0_0_5"/>
<dbReference type="OrthoDB" id="8442940at2"/>
<keyword evidence="1" id="KW-0175">Coiled coil</keyword>
<evidence type="ECO:0000256" key="2">
    <source>
        <dbReference type="SAM" id="Phobius"/>
    </source>
</evidence>